<comment type="caution">
    <text evidence="4">The sequence shown here is derived from an EMBL/GenBank/DDBJ whole genome shotgun (WGS) entry which is preliminary data.</text>
</comment>
<feature type="signal peptide" evidence="2">
    <location>
        <begin position="1"/>
        <end position="20"/>
    </location>
</feature>
<dbReference type="InterPro" id="IPR042178">
    <property type="entry name" value="Serpin_sf_1"/>
</dbReference>
<proteinExistence type="inferred from homology"/>
<evidence type="ECO:0000256" key="1">
    <source>
        <dbReference type="RuleBase" id="RU000411"/>
    </source>
</evidence>
<dbReference type="Pfam" id="PF00079">
    <property type="entry name" value="Serpin"/>
    <property type="match status" value="1"/>
</dbReference>
<dbReference type="Proteomes" id="UP001623349">
    <property type="component" value="Unassembled WGS sequence"/>
</dbReference>
<keyword evidence="4" id="KW-0646">Protease inhibitor</keyword>
<dbReference type="SMART" id="SM00093">
    <property type="entry name" value="SERPIN"/>
    <property type="match status" value="1"/>
</dbReference>
<gene>
    <name evidence="4" type="ORF">APTSU1_001298800</name>
</gene>
<name>A0ABQ0FEQ8_APOSI</name>
<keyword evidence="5" id="KW-1185">Reference proteome</keyword>
<evidence type="ECO:0000259" key="3">
    <source>
        <dbReference type="SMART" id="SM00093"/>
    </source>
</evidence>
<dbReference type="InterPro" id="IPR000215">
    <property type="entry name" value="Serpin_fam"/>
</dbReference>
<dbReference type="GO" id="GO:0004867">
    <property type="term" value="F:serine-type endopeptidase inhibitor activity"/>
    <property type="evidence" value="ECO:0007669"/>
    <property type="project" value="UniProtKB-KW"/>
</dbReference>
<keyword evidence="4" id="KW-0722">Serine protease inhibitor</keyword>
<protein>
    <submittedName>
        <fullName evidence="4">Serine protease inhibitor A3M</fullName>
    </submittedName>
</protein>
<dbReference type="InterPro" id="IPR023796">
    <property type="entry name" value="Serpin_dom"/>
</dbReference>
<dbReference type="SUPFAM" id="SSF56574">
    <property type="entry name" value="Serpins"/>
    <property type="match status" value="1"/>
</dbReference>
<dbReference type="InterPro" id="IPR036186">
    <property type="entry name" value="Serpin_sf"/>
</dbReference>
<dbReference type="PANTHER" id="PTHR11461:SF194">
    <property type="entry name" value="KALLISTATIN"/>
    <property type="match status" value="1"/>
</dbReference>
<accession>A0ABQ0FEQ8</accession>
<dbReference type="Gene3D" id="3.30.497.10">
    <property type="entry name" value="Antithrombin, subunit I, domain 2"/>
    <property type="match status" value="1"/>
</dbReference>
<sequence>MHHTRCLLLLLAGFLGLSHSQPGQEPNNTPNQTYKEVSQRNVSSYQIASDNADFAFRLYHLIASQNSEKNIFFSPLSISVSLAMLSLGAVGDTQTQILEGLGFNLTKLSLPEIHEGFRSVQHTIARPFADLHISIGNALILSQDLQFLPEFASVTETSYNSKVLYANFRDKKAATQLINNYVKEKTQGKIKNLVNDLSPNVRMVLVNYIFFRA</sequence>
<dbReference type="PANTHER" id="PTHR11461">
    <property type="entry name" value="SERINE PROTEASE INHIBITOR, SERPIN"/>
    <property type="match status" value="1"/>
</dbReference>
<reference evidence="4 5" key="1">
    <citation type="submission" date="2024-08" db="EMBL/GenBank/DDBJ databases">
        <title>The draft genome of Apodemus speciosus.</title>
        <authorList>
            <person name="Nabeshima K."/>
            <person name="Suzuki S."/>
            <person name="Onuma M."/>
        </authorList>
    </citation>
    <scope>NUCLEOTIDE SEQUENCE [LARGE SCALE GENOMIC DNA]</scope>
    <source>
        <strain evidence="4">IB14-021</strain>
    </source>
</reference>
<evidence type="ECO:0000313" key="4">
    <source>
        <dbReference type="EMBL" id="GAB1297752.1"/>
    </source>
</evidence>
<feature type="domain" description="Serpin" evidence="3">
    <location>
        <begin position="56"/>
        <end position="213"/>
    </location>
</feature>
<evidence type="ECO:0000313" key="5">
    <source>
        <dbReference type="Proteomes" id="UP001623349"/>
    </source>
</evidence>
<feature type="chain" id="PRO_5046062742" evidence="2">
    <location>
        <begin position="21"/>
        <end position="213"/>
    </location>
</feature>
<evidence type="ECO:0000256" key="2">
    <source>
        <dbReference type="SAM" id="SignalP"/>
    </source>
</evidence>
<comment type="similarity">
    <text evidence="1">Belongs to the serpin family.</text>
</comment>
<keyword evidence="2" id="KW-0732">Signal</keyword>
<dbReference type="EMBL" id="BAAFST010000012">
    <property type="protein sequence ID" value="GAB1297752.1"/>
    <property type="molecule type" value="Genomic_DNA"/>
</dbReference>
<organism evidence="4 5">
    <name type="scientific">Apodemus speciosus</name>
    <name type="common">Large Japanese field mouse</name>
    <dbReference type="NCBI Taxonomy" id="105296"/>
    <lineage>
        <taxon>Eukaryota</taxon>
        <taxon>Metazoa</taxon>
        <taxon>Chordata</taxon>
        <taxon>Craniata</taxon>
        <taxon>Vertebrata</taxon>
        <taxon>Euteleostomi</taxon>
        <taxon>Mammalia</taxon>
        <taxon>Eutheria</taxon>
        <taxon>Euarchontoglires</taxon>
        <taxon>Glires</taxon>
        <taxon>Rodentia</taxon>
        <taxon>Myomorpha</taxon>
        <taxon>Muroidea</taxon>
        <taxon>Muridae</taxon>
        <taxon>Murinae</taxon>
        <taxon>Apodemus</taxon>
    </lineage>
</organism>